<dbReference type="PANTHER" id="PTHR47706">
    <property type="entry name" value="NMRA-LIKE FAMILY PROTEIN"/>
    <property type="match status" value="1"/>
</dbReference>
<keyword evidence="2" id="KW-0560">Oxidoreductase</keyword>
<evidence type="ECO:0000256" key="1">
    <source>
        <dbReference type="ARBA" id="ARBA00022857"/>
    </source>
</evidence>
<dbReference type="AlphaFoldDB" id="A0AAD7D3M4"/>
<dbReference type="InterPro" id="IPR036291">
    <property type="entry name" value="NAD(P)-bd_dom_sf"/>
</dbReference>
<evidence type="ECO:0000256" key="2">
    <source>
        <dbReference type="ARBA" id="ARBA00023002"/>
    </source>
</evidence>
<dbReference type="Gene3D" id="3.40.50.720">
    <property type="entry name" value="NAD(P)-binding Rossmann-like Domain"/>
    <property type="match status" value="1"/>
</dbReference>
<organism evidence="4 5">
    <name type="scientific">Mycena rosella</name>
    <name type="common">Pink bonnet</name>
    <name type="synonym">Agaricus rosellus</name>
    <dbReference type="NCBI Taxonomy" id="1033263"/>
    <lineage>
        <taxon>Eukaryota</taxon>
        <taxon>Fungi</taxon>
        <taxon>Dikarya</taxon>
        <taxon>Basidiomycota</taxon>
        <taxon>Agaricomycotina</taxon>
        <taxon>Agaricomycetes</taxon>
        <taxon>Agaricomycetidae</taxon>
        <taxon>Agaricales</taxon>
        <taxon>Marasmiineae</taxon>
        <taxon>Mycenaceae</taxon>
        <taxon>Mycena</taxon>
    </lineage>
</organism>
<protein>
    <recommendedName>
        <fullName evidence="3">NmrA-like domain-containing protein</fullName>
    </recommendedName>
</protein>
<dbReference type="SUPFAM" id="SSF51735">
    <property type="entry name" value="NAD(P)-binding Rossmann-fold domains"/>
    <property type="match status" value="1"/>
</dbReference>
<name>A0AAD7D3M4_MYCRO</name>
<comment type="caution">
    <text evidence="4">The sequence shown here is derived from an EMBL/GenBank/DDBJ whole genome shotgun (WGS) entry which is preliminary data.</text>
</comment>
<proteinExistence type="predicted"/>
<feature type="domain" description="NmrA-like" evidence="3">
    <location>
        <begin position="8"/>
        <end position="222"/>
    </location>
</feature>
<dbReference type="Proteomes" id="UP001221757">
    <property type="component" value="Unassembled WGS sequence"/>
</dbReference>
<evidence type="ECO:0000259" key="3">
    <source>
        <dbReference type="Pfam" id="PF05368"/>
    </source>
</evidence>
<dbReference type="InterPro" id="IPR008030">
    <property type="entry name" value="NmrA-like"/>
</dbReference>
<evidence type="ECO:0000313" key="4">
    <source>
        <dbReference type="EMBL" id="KAJ7677370.1"/>
    </source>
</evidence>
<reference evidence="4" key="1">
    <citation type="submission" date="2023-03" db="EMBL/GenBank/DDBJ databases">
        <title>Massive genome expansion in bonnet fungi (Mycena s.s.) driven by repeated elements and novel gene families across ecological guilds.</title>
        <authorList>
            <consortium name="Lawrence Berkeley National Laboratory"/>
            <person name="Harder C.B."/>
            <person name="Miyauchi S."/>
            <person name="Viragh M."/>
            <person name="Kuo A."/>
            <person name="Thoen E."/>
            <person name="Andreopoulos B."/>
            <person name="Lu D."/>
            <person name="Skrede I."/>
            <person name="Drula E."/>
            <person name="Henrissat B."/>
            <person name="Morin E."/>
            <person name="Kohler A."/>
            <person name="Barry K."/>
            <person name="LaButti K."/>
            <person name="Morin E."/>
            <person name="Salamov A."/>
            <person name="Lipzen A."/>
            <person name="Mereny Z."/>
            <person name="Hegedus B."/>
            <person name="Baldrian P."/>
            <person name="Stursova M."/>
            <person name="Weitz H."/>
            <person name="Taylor A."/>
            <person name="Grigoriev I.V."/>
            <person name="Nagy L.G."/>
            <person name="Martin F."/>
            <person name="Kauserud H."/>
        </authorList>
    </citation>
    <scope>NUCLEOTIDE SEQUENCE</scope>
    <source>
        <strain evidence="4">CBHHK067</strain>
    </source>
</reference>
<dbReference type="GO" id="GO:0016491">
    <property type="term" value="F:oxidoreductase activity"/>
    <property type="evidence" value="ECO:0007669"/>
    <property type="project" value="UniProtKB-KW"/>
</dbReference>
<evidence type="ECO:0000313" key="5">
    <source>
        <dbReference type="Proteomes" id="UP001221757"/>
    </source>
</evidence>
<keyword evidence="5" id="KW-1185">Reference proteome</keyword>
<gene>
    <name evidence="4" type="ORF">B0H17DRAFT_1334356</name>
</gene>
<keyword evidence="1" id="KW-0521">NADP</keyword>
<sequence length="284" mass="30375">MSTYKSFAVVGGGTVGLPIVRALAAQHVSVVLLFRPESATKPVPPGVQVAKVDYNDAPAVAAVFKEHKVDVVLSTLGLRAAGAQKPLVKATKLADVKLFAPSEYGMPTDSYTEGFLGEKKQIAGERIHRDLKAAGIPSVRFYTGTFIENVPSLVGYPEHGKVQIVGKGETPVSFASIADIAGFFAHVLTTLPPSELENQVFRLEGHRASLNELGALFKTSVEHEDHIAREGGFNLWAVLDSGEGSTGWDEATKSEGSERSWECECVMAEAQVAERKCTTFNCAG</sequence>
<dbReference type="Pfam" id="PF05368">
    <property type="entry name" value="NmrA"/>
    <property type="match status" value="1"/>
</dbReference>
<dbReference type="InterPro" id="IPR051609">
    <property type="entry name" value="NmrA/Isoflavone_reductase-like"/>
</dbReference>
<accession>A0AAD7D3M4</accession>
<dbReference type="PANTHER" id="PTHR47706:SF9">
    <property type="entry name" value="NMRA-LIKE DOMAIN-CONTAINING PROTEIN-RELATED"/>
    <property type="match status" value="1"/>
</dbReference>
<dbReference type="EMBL" id="JARKIE010000139">
    <property type="protein sequence ID" value="KAJ7677370.1"/>
    <property type="molecule type" value="Genomic_DNA"/>
</dbReference>